<evidence type="ECO:0008006" key="3">
    <source>
        <dbReference type="Google" id="ProtNLM"/>
    </source>
</evidence>
<protein>
    <recommendedName>
        <fullName evidence="3">Leucine-rich repeat domain-containing protein</fullName>
    </recommendedName>
</protein>
<organism evidence="1 2">
    <name type="scientific">Alloprevotella rava</name>
    <dbReference type="NCBI Taxonomy" id="671218"/>
    <lineage>
        <taxon>Bacteria</taxon>
        <taxon>Pseudomonadati</taxon>
        <taxon>Bacteroidota</taxon>
        <taxon>Bacteroidia</taxon>
        <taxon>Bacteroidales</taxon>
        <taxon>Prevotellaceae</taxon>
        <taxon>Alloprevotella</taxon>
    </lineage>
</organism>
<dbReference type="Proteomes" id="UP000541425">
    <property type="component" value="Unassembled WGS sequence"/>
</dbReference>
<dbReference type="PANTHER" id="PTHR45661:SF3">
    <property type="entry name" value="IG-LIKE DOMAIN-CONTAINING PROTEIN"/>
    <property type="match status" value="1"/>
</dbReference>
<evidence type="ECO:0000313" key="2">
    <source>
        <dbReference type="Proteomes" id="UP000541425"/>
    </source>
</evidence>
<sequence>MNKIRLLLLTLLLTVIPMSLLAYTKDQIVTFEKNHYRVLSPTENTLAFLGTDNSNTGVLIIPSIFGDGQGTTFKVTEIEYHPLYRCNNITSVKLPETIQRIGGEVFRGAQLEHINIPKSVTEISSYAWAGVERVPQHEVDKNNPKYCSDDKGALYSKDMATLLSVPSNVNPPSGVYTVDSRVTKITKPTFRLIEGLTKIILPKNLKEIEEGYPTISPTKTLEAFEIASGGHTPFKVEAGVLFKDTVLMVYPPAKPEENYTVPDNITTISSYAISKTTKLKDINLNKVTKLSIASIFAATMLQKITLPEGIKKYNPTTKMGMSEGCFESCTKVTEYKVPAGNTDFLDDSGVVYSKPAKDVLYLYPPNKAGMTFSIPSSVRTLASKCFQSAQNITTMLIPKTVENLNQETFRAAEKLETVTFEETAQIKKFGYHAFRACKSLKTITFPKSLTNINICFNECFNLETINIPNGSQLKEIGNNAFSTNIKLKNFNFLGTCPLTTIGNNAFANLKELEKFNFPKTVTEIRTNAFSGCEKMATAEFTDDAEIQTIGSGAFADCGLVNFNVPKNVNKIEREAFRNCAALTTINVTEATTDISPEAFKNCSNLKAINVSKKNSVYSSVDGYLLSQDKKTLMIFPPGKANDRFTLLPPSITSIGKYAFYDCKNLKNVTIPNLVTSIGERAFGLCTNLKTITFLCDQKIKSDSINKEENKMSFDDGTQTSHNMFQNINIQVRKEKLDEYNSDPFYQQFKSRHPSFEVEKEEYIVVSEGAVSMLSTKRTDETFVLPTEIPHDGKNYKVSMIGDYAFQHVTSGIKEVVVKKDVEYIGAQAFITNRADTTSIIKSVFFIESNPTNQMLSTTRFDLDQTNTNYSEFAKATKIYVKKTALNKYKAKWAKTIYKKETDKDETSPYDFTSQLEFKIKDVKISKKYGTFAREFDVDFSDYYNEKHHSAVAAFVASTKILDGKGDYGTATKHVQMTSVDKKGGYTASYSYVPAYTGVLLKVLDKEATDADFYYTIGEQDQQVYHVTNNVMTGVTVNPITSLTATTTDPIYVMQGGTFHKAESNINNFPIHKAYMKFSALPAGTRVVFDFDDTTTGIESIESIDTGSSNRAADVYYNLQGQRISKPQQAGLYILNGAKVIIK</sequence>
<dbReference type="PANTHER" id="PTHR45661">
    <property type="entry name" value="SURFACE ANTIGEN"/>
    <property type="match status" value="1"/>
</dbReference>
<dbReference type="SUPFAM" id="SSF52058">
    <property type="entry name" value="L domain-like"/>
    <property type="match status" value="1"/>
</dbReference>
<gene>
    <name evidence="1" type="ORF">FHS60_001234</name>
</gene>
<accession>A0A7W5UJ04</accession>
<dbReference type="InterPro" id="IPR026906">
    <property type="entry name" value="LRR_5"/>
</dbReference>
<dbReference type="EMBL" id="JACICA010000005">
    <property type="protein sequence ID" value="MBB3702765.1"/>
    <property type="molecule type" value="Genomic_DNA"/>
</dbReference>
<dbReference type="AlphaFoldDB" id="A0A7W5UJ04"/>
<proteinExistence type="predicted"/>
<reference evidence="1 2" key="1">
    <citation type="submission" date="2020-08" db="EMBL/GenBank/DDBJ databases">
        <title>Genomic Encyclopedia of Type Strains, Phase IV (KMG-IV): sequencing the most valuable type-strain genomes for metagenomic binning, comparative biology and taxonomic classification.</title>
        <authorList>
            <person name="Goeker M."/>
        </authorList>
    </citation>
    <scope>NUCLEOTIDE SEQUENCE [LARGE SCALE GENOMIC DNA]</scope>
    <source>
        <strain evidence="1 2">DSM 22548</strain>
    </source>
</reference>
<dbReference type="Pfam" id="PF13306">
    <property type="entry name" value="LRR_5"/>
    <property type="match status" value="7"/>
</dbReference>
<dbReference type="Gene3D" id="3.80.10.10">
    <property type="entry name" value="Ribonuclease Inhibitor"/>
    <property type="match status" value="5"/>
</dbReference>
<comment type="caution">
    <text evidence="1">The sequence shown here is derived from an EMBL/GenBank/DDBJ whole genome shotgun (WGS) entry which is preliminary data.</text>
</comment>
<dbReference type="RefSeq" id="WP_244957445.1">
    <property type="nucleotide sequence ID" value="NZ_JACICA010000005.1"/>
</dbReference>
<name>A0A7W5UJ04_9BACT</name>
<dbReference type="InterPro" id="IPR053139">
    <property type="entry name" value="Surface_bspA-like"/>
</dbReference>
<dbReference type="InterPro" id="IPR032675">
    <property type="entry name" value="LRR_dom_sf"/>
</dbReference>
<evidence type="ECO:0000313" key="1">
    <source>
        <dbReference type="EMBL" id="MBB3702765.1"/>
    </source>
</evidence>